<feature type="compositionally biased region" description="Basic and acidic residues" evidence="2">
    <location>
        <begin position="315"/>
        <end position="330"/>
    </location>
</feature>
<dbReference type="FunFam" id="1.25.10.10:FF:000156">
    <property type="entry name" value="Serine/threonine-protein phosphatase 4 regulatory subunit 1"/>
    <property type="match status" value="1"/>
</dbReference>
<feature type="compositionally biased region" description="Polar residues" evidence="2">
    <location>
        <begin position="301"/>
        <end position="314"/>
    </location>
</feature>
<protein>
    <submittedName>
        <fullName evidence="3">Protein phosphatase 4 regulatory subunit 1</fullName>
    </submittedName>
</protein>
<evidence type="ECO:0000313" key="3">
    <source>
        <dbReference type="Ensembl" id="ENSFTIP00000010447.1"/>
    </source>
</evidence>
<dbReference type="SUPFAM" id="SSF48371">
    <property type="entry name" value="ARM repeat"/>
    <property type="match status" value="1"/>
</dbReference>
<sequence>MADLSLLQEDLQEEIDASLDFVSQDEMLTPLGRLDKYAASENIFNRQMVARSLLDTLKEVSDDERDCIAVLERISRLADDSEPTVRAELMEQVPHIAMFCQENRPSIPYAFSKYLLPIVVRYLADQNNQIMCKMASMVGKDITERLVLPRFCEMCCDCRMFHVRKVCAANFGDICSVVGQQATEEMLTGAAQVSRHCVWIGACTPGEEPRFRLPRFFQLCSDNVWGVRKACAECFMAVSCATSQEVRRTKLSALFINLISDPSRWVRQAAFQSLGPFISTFANPSSSGQYFKEEDGKNPEDCSSAQESSSGQVRTTEDVTTEDKHNRTEDLSSNVDNDDFSTKLENAMEDQNTVSNNSQRESDFQTESSFHCTLSSESCGEVADENERSSYCCTAGLQEAGVNSQETSLSEQELYNSFHFWRTPLPEIDIDFELQQNSERILDREIQELTMPVSPNIPMATRKELEEMIENLEPHIDDPDVKAQVEVLSAALRASSLDPQEETTASMGKGTDSQTELNIDDQQNFKPILDDIVPLIGDTVENIDSTLHYIHNDSDLSTNSSFSPDEERKSKVQDVVPQALLDQYLSMTDPSRAQTVDTEIAKHCAYSLPGVALTLGRQNWHCLKDTYETLASDMQWKVRRTLAFSIHELAVILGDQLTAGDLVPVFNGFLKDLDEVRIGVLKHLHDFLKLLHLDKRREYLYQLQEFLVTDNSRNWRFRAELAEQLILLLDLYSARDIYDYLRPIAFSLCADKVSSVRWISYKLVSEMVKKLYLASTSTFVVDLMNELVEKFCRCRKWSGRQTFVFICQTISEDDCLPMDQFAVHLLPHLLHLASDRVPNVRVLLAKTLKQTLLEKEYFLNSANSHQEAVEQTIMALQMDDDSDVKYFASIHPASTKIADDAMSTASSTY</sequence>
<evidence type="ECO:0000256" key="2">
    <source>
        <dbReference type="SAM" id="MobiDB-lite"/>
    </source>
</evidence>
<dbReference type="PANTHER" id="PTHR10648">
    <property type="entry name" value="SERINE/THREONINE-PROTEIN PHOSPHATASE PP2A 65 KDA REGULATORY SUBUNIT"/>
    <property type="match status" value="1"/>
</dbReference>
<dbReference type="InterPro" id="IPR016024">
    <property type="entry name" value="ARM-type_fold"/>
</dbReference>
<keyword evidence="4" id="KW-1185">Reference proteome</keyword>
<dbReference type="Pfam" id="PF02985">
    <property type="entry name" value="HEAT"/>
    <property type="match status" value="1"/>
</dbReference>
<accession>A0A8C4UCG4</accession>
<reference evidence="3" key="2">
    <citation type="submission" date="2025-09" db="UniProtKB">
        <authorList>
            <consortium name="Ensembl"/>
        </authorList>
    </citation>
    <scope>IDENTIFICATION</scope>
</reference>
<evidence type="ECO:0000256" key="1">
    <source>
        <dbReference type="ARBA" id="ARBA00022737"/>
    </source>
</evidence>
<dbReference type="Ensembl" id="ENSFTIT00000010906.1">
    <property type="protein sequence ID" value="ENSFTIP00000010447.1"/>
    <property type="gene ID" value="ENSFTIG00000006953.1"/>
</dbReference>
<name>A0A8C4UCG4_FALTI</name>
<dbReference type="InterPro" id="IPR051023">
    <property type="entry name" value="PP2A_Regulatory_Subunit_A"/>
</dbReference>
<feature type="region of interest" description="Disordered" evidence="2">
    <location>
        <begin position="288"/>
        <end position="339"/>
    </location>
</feature>
<dbReference type="InterPro" id="IPR011989">
    <property type="entry name" value="ARM-like"/>
</dbReference>
<dbReference type="GO" id="GO:0005737">
    <property type="term" value="C:cytoplasm"/>
    <property type="evidence" value="ECO:0007669"/>
    <property type="project" value="TreeGrafter"/>
</dbReference>
<organism evidence="3 4">
    <name type="scientific">Falco tinnunculus</name>
    <name type="common">Common kestrel</name>
    <dbReference type="NCBI Taxonomy" id="100819"/>
    <lineage>
        <taxon>Eukaryota</taxon>
        <taxon>Metazoa</taxon>
        <taxon>Chordata</taxon>
        <taxon>Craniata</taxon>
        <taxon>Vertebrata</taxon>
        <taxon>Euteleostomi</taxon>
        <taxon>Archelosauria</taxon>
        <taxon>Archosauria</taxon>
        <taxon>Dinosauria</taxon>
        <taxon>Saurischia</taxon>
        <taxon>Theropoda</taxon>
        <taxon>Coelurosauria</taxon>
        <taxon>Aves</taxon>
        <taxon>Neognathae</taxon>
        <taxon>Neoaves</taxon>
        <taxon>Telluraves</taxon>
        <taxon>Australaves</taxon>
        <taxon>Falconiformes</taxon>
        <taxon>Falconidae</taxon>
        <taxon>Falco</taxon>
    </lineage>
</organism>
<evidence type="ECO:0000313" key="4">
    <source>
        <dbReference type="Proteomes" id="UP000694562"/>
    </source>
</evidence>
<dbReference type="PANTHER" id="PTHR10648:SF8">
    <property type="entry name" value="SERINE_THREONINE-PROTEIN PHOSPHATASE 4 REGULATORY SUBUNIT 1"/>
    <property type="match status" value="1"/>
</dbReference>
<dbReference type="AlphaFoldDB" id="A0A8C4UCG4"/>
<feature type="compositionally biased region" description="Basic and acidic residues" evidence="2">
    <location>
        <begin position="291"/>
        <end position="300"/>
    </location>
</feature>
<feature type="region of interest" description="Disordered" evidence="2">
    <location>
        <begin position="496"/>
        <end position="515"/>
    </location>
</feature>
<dbReference type="Gene3D" id="1.25.10.10">
    <property type="entry name" value="Leucine-rich Repeat Variant"/>
    <property type="match status" value="2"/>
</dbReference>
<keyword evidence="1" id="KW-0677">Repeat</keyword>
<dbReference type="GO" id="GO:0019888">
    <property type="term" value="F:protein phosphatase regulator activity"/>
    <property type="evidence" value="ECO:0007669"/>
    <property type="project" value="TreeGrafter"/>
</dbReference>
<dbReference type="InterPro" id="IPR000357">
    <property type="entry name" value="HEAT"/>
</dbReference>
<feature type="compositionally biased region" description="Polar residues" evidence="2">
    <location>
        <begin position="502"/>
        <end position="515"/>
    </location>
</feature>
<reference evidence="3" key="1">
    <citation type="submission" date="2025-08" db="UniProtKB">
        <authorList>
            <consortium name="Ensembl"/>
        </authorList>
    </citation>
    <scope>IDENTIFICATION</scope>
</reference>
<proteinExistence type="predicted"/>
<dbReference type="Proteomes" id="UP000694562">
    <property type="component" value="Unplaced"/>
</dbReference>